<name>A0ABC9Y3V4_GRUJA</name>
<gene>
    <name evidence="2" type="ORF">GRJ2_002840800</name>
</gene>
<reference evidence="2 3" key="1">
    <citation type="submission" date="2024-06" db="EMBL/GenBank/DDBJ databases">
        <title>The draft genome of Grus japonensis, version 3.</title>
        <authorList>
            <person name="Nabeshima K."/>
            <person name="Suzuki S."/>
            <person name="Onuma M."/>
        </authorList>
    </citation>
    <scope>NUCLEOTIDE SEQUENCE [LARGE SCALE GENOMIC DNA]</scope>
    <source>
        <strain evidence="2 3">451A</strain>
    </source>
</reference>
<organism evidence="2 3">
    <name type="scientific">Grus japonensis</name>
    <name type="common">Japanese crane</name>
    <name type="synonym">Red-crowned crane</name>
    <dbReference type="NCBI Taxonomy" id="30415"/>
    <lineage>
        <taxon>Eukaryota</taxon>
        <taxon>Metazoa</taxon>
        <taxon>Chordata</taxon>
        <taxon>Craniata</taxon>
        <taxon>Vertebrata</taxon>
        <taxon>Euteleostomi</taxon>
        <taxon>Archelosauria</taxon>
        <taxon>Archosauria</taxon>
        <taxon>Dinosauria</taxon>
        <taxon>Saurischia</taxon>
        <taxon>Theropoda</taxon>
        <taxon>Coelurosauria</taxon>
        <taxon>Aves</taxon>
        <taxon>Neognathae</taxon>
        <taxon>Neoaves</taxon>
        <taxon>Gruiformes</taxon>
        <taxon>Gruidae</taxon>
        <taxon>Grus</taxon>
    </lineage>
</organism>
<dbReference type="Proteomes" id="UP001623348">
    <property type="component" value="Unassembled WGS sequence"/>
</dbReference>
<dbReference type="EMBL" id="BAAFJT010000040">
    <property type="protein sequence ID" value="GAB0203752.1"/>
    <property type="molecule type" value="Genomic_DNA"/>
</dbReference>
<comment type="caution">
    <text evidence="2">The sequence shown here is derived from an EMBL/GenBank/DDBJ whole genome shotgun (WGS) entry which is preliminary data.</text>
</comment>
<dbReference type="AlphaFoldDB" id="A0ABC9Y3V4"/>
<keyword evidence="3" id="KW-1185">Reference proteome</keyword>
<protein>
    <submittedName>
        <fullName evidence="2">Uncharacterized protein</fullName>
    </submittedName>
</protein>
<keyword evidence="1" id="KW-0175">Coiled coil</keyword>
<accession>A0ABC9Y3V4</accession>
<dbReference type="PANTHER" id="PTHR33332">
    <property type="entry name" value="REVERSE TRANSCRIPTASE DOMAIN-CONTAINING PROTEIN"/>
    <property type="match status" value="1"/>
</dbReference>
<sequence>MSQQCALVAKKDNGILGCTKRSTVSRSREVILPLCSALVRPHLGYCVQFWAPQFKKDKELLERAQRRATKMMRELEHLSYEERLKELGLFSLEKRRLRGDLISAYKYLKGRCLEDGARLFSVVPSDRTRGKGHKLEHRKFHLNMRKNFFTLRVTEHWNRLPREVVESPSLEIFKTCLDIILCNLLYVILL</sequence>
<feature type="coiled-coil region" evidence="1">
    <location>
        <begin position="54"/>
        <end position="81"/>
    </location>
</feature>
<evidence type="ECO:0000313" key="3">
    <source>
        <dbReference type="Proteomes" id="UP001623348"/>
    </source>
</evidence>
<evidence type="ECO:0000256" key="1">
    <source>
        <dbReference type="SAM" id="Coils"/>
    </source>
</evidence>
<proteinExistence type="predicted"/>
<evidence type="ECO:0000313" key="2">
    <source>
        <dbReference type="EMBL" id="GAB0203752.1"/>
    </source>
</evidence>